<accession>A0A9E7D4V4</accession>
<dbReference type="PANTHER" id="PTHR43434">
    <property type="entry name" value="PHOSPHOGLYCOLATE PHOSPHATASE"/>
    <property type="match status" value="1"/>
</dbReference>
<dbReference type="GO" id="GO:0005829">
    <property type="term" value="C:cytosol"/>
    <property type="evidence" value="ECO:0007669"/>
    <property type="project" value="TreeGrafter"/>
</dbReference>
<dbReference type="SFLD" id="SFLDG01129">
    <property type="entry name" value="C1.5:_HAD__Beta-PGM__Phosphata"/>
    <property type="match status" value="1"/>
</dbReference>
<gene>
    <name evidence="1" type="ORF">M3I19_04900</name>
</gene>
<dbReference type="Gene3D" id="3.40.50.1000">
    <property type="entry name" value="HAD superfamily/HAD-like"/>
    <property type="match status" value="1"/>
</dbReference>
<dbReference type="InterPro" id="IPR041492">
    <property type="entry name" value="HAD_2"/>
</dbReference>
<dbReference type="InterPro" id="IPR036412">
    <property type="entry name" value="HAD-like_sf"/>
</dbReference>
<dbReference type="GO" id="GO:0004713">
    <property type="term" value="F:protein tyrosine kinase activity"/>
    <property type="evidence" value="ECO:0007669"/>
    <property type="project" value="TreeGrafter"/>
</dbReference>
<protein>
    <submittedName>
        <fullName evidence="1">HAD hydrolase-like protein</fullName>
    </submittedName>
</protein>
<dbReference type="EMBL" id="CP097092">
    <property type="protein sequence ID" value="UQF77638.1"/>
    <property type="molecule type" value="Genomic_DNA"/>
</dbReference>
<dbReference type="Pfam" id="PF13419">
    <property type="entry name" value="HAD_2"/>
    <property type="match status" value="1"/>
</dbReference>
<sequence>MAIMQNATDTNKSLVASDVISDLQNRSLIIFDFDGTMADTLPTIVSTAKMAMTDCGHTDFIESDLKKLVGPPFPYAFELVFGLSHEDAAAVTKRYRELYVTTGKWPLFEGMRDLIDDLHAAGKKVAVASSKNQPMLEMGLRDNNLIGVLDTYAGRIDEAATDKISAIAHVMRQLGFEASESVMIGDRRFDMEAAFPNKIPCIGVLYGKTTNKQELIDAGAVAIVDTVEDLHHVLLA</sequence>
<evidence type="ECO:0000313" key="2">
    <source>
        <dbReference type="Proteomes" id="UP000831562"/>
    </source>
</evidence>
<reference evidence="1" key="1">
    <citation type="submission" date="2022-05" db="EMBL/GenBank/DDBJ databases">
        <title>Using nanopore sequencing to obtain complete genomes from saliva samples.</title>
        <authorList>
            <person name="Baker J.L."/>
        </authorList>
    </citation>
    <scope>NUCLEOTIDE SEQUENCE</scope>
    <source>
        <strain evidence="1">JCVI-JB-Lp32</strain>
    </source>
</reference>
<dbReference type="GO" id="GO:0016787">
    <property type="term" value="F:hydrolase activity"/>
    <property type="evidence" value="ECO:0007669"/>
    <property type="project" value="UniProtKB-KW"/>
</dbReference>
<dbReference type="PANTHER" id="PTHR43434:SF20">
    <property type="entry name" value="5'-NUCLEOTIDASE"/>
    <property type="match status" value="1"/>
</dbReference>
<dbReference type="InterPro" id="IPR023198">
    <property type="entry name" value="PGP-like_dom2"/>
</dbReference>
<name>A0A9E7D4V4_9ACTN</name>
<dbReference type="AlphaFoldDB" id="A0A9E7D4V4"/>
<evidence type="ECO:0000313" key="1">
    <source>
        <dbReference type="EMBL" id="UQF77638.1"/>
    </source>
</evidence>
<dbReference type="Proteomes" id="UP000831562">
    <property type="component" value="Chromosome"/>
</dbReference>
<organism evidence="1 2">
    <name type="scientific">Lancefieldella parvula</name>
    <dbReference type="NCBI Taxonomy" id="1382"/>
    <lineage>
        <taxon>Bacteria</taxon>
        <taxon>Bacillati</taxon>
        <taxon>Actinomycetota</taxon>
        <taxon>Coriobacteriia</taxon>
        <taxon>Coriobacteriales</taxon>
        <taxon>Atopobiaceae</taxon>
        <taxon>Lancefieldella</taxon>
    </lineage>
</organism>
<dbReference type="Gene3D" id="1.10.150.240">
    <property type="entry name" value="Putative phosphatase, domain 2"/>
    <property type="match status" value="1"/>
</dbReference>
<dbReference type="SUPFAM" id="SSF56784">
    <property type="entry name" value="HAD-like"/>
    <property type="match status" value="1"/>
</dbReference>
<dbReference type="InterPro" id="IPR050155">
    <property type="entry name" value="HAD-like_hydrolase_sf"/>
</dbReference>
<dbReference type="SFLD" id="SFLDS00003">
    <property type="entry name" value="Haloacid_Dehalogenase"/>
    <property type="match status" value="1"/>
</dbReference>
<dbReference type="InterPro" id="IPR023214">
    <property type="entry name" value="HAD_sf"/>
</dbReference>
<keyword evidence="1" id="KW-0378">Hydrolase</keyword>
<proteinExistence type="predicted"/>